<dbReference type="EC" id="2.7.4.8" evidence="5"/>
<dbReference type="Gene3D" id="3.40.50.300">
    <property type="entry name" value="P-loop containing nucleotide triphosphate hydrolases"/>
    <property type="match status" value="1"/>
</dbReference>
<dbReference type="EMBL" id="VSSQ01021838">
    <property type="protein sequence ID" value="MPM67696.1"/>
    <property type="molecule type" value="Genomic_DNA"/>
</dbReference>
<sequence length="106" mass="12330">MERTLSSGIDMVLEIDVQGAFQVREKMPESILVFVSPPSLEELERRLRERGTESGENLRIRLRNARLEMLKSGDYDYVIVNDDAERASNELKSIITGFRPFREERK</sequence>
<dbReference type="PANTHER" id="PTHR23117">
    <property type="entry name" value="GUANYLATE KINASE-RELATED"/>
    <property type="match status" value="1"/>
</dbReference>
<evidence type="ECO:0000313" key="5">
    <source>
        <dbReference type="EMBL" id="MPM67696.1"/>
    </source>
</evidence>
<evidence type="ECO:0000259" key="4">
    <source>
        <dbReference type="PROSITE" id="PS50052"/>
    </source>
</evidence>
<proteinExistence type="inferred from homology"/>
<name>A0A645BQQ6_9ZZZZ</name>
<dbReference type="AlphaFoldDB" id="A0A645BQQ6"/>
<evidence type="ECO:0000256" key="3">
    <source>
        <dbReference type="ARBA" id="ARBA00022777"/>
    </source>
</evidence>
<keyword evidence="3 5" id="KW-0418">Kinase</keyword>
<comment type="caution">
    <text evidence="5">The sequence shown here is derived from an EMBL/GenBank/DDBJ whole genome shotgun (WGS) entry which is preliminary data.</text>
</comment>
<evidence type="ECO:0000256" key="2">
    <source>
        <dbReference type="ARBA" id="ARBA00022679"/>
    </source>
</evidence>
<dbReference type="Pfam" id="PF00625">
    <property type="entry name" value="Guanylate_kin"/>
    <property type="match status" value="1"/>
</dbReference>
<comment type="similarity">
    <text evidence="1">Belongs to the guanylate kinase family.</text>
</comment>
<accession>A0A645BQQ6</accession>
<dbReference type="PROSITE" id="PS50052">
    <property type="entry name" value="GUANYLATE_KINASE_2"/>
    <property type="match status" value="1"/>
</dbReference>
<dbReference type="GO" id="GO:0005829">
    <property type="term" value="C:cytosol"/>
    <property type="evidence" value="ECO:0007669"/>
    <property type="project" value="TreeGrafter"/>
</dbReference>
<dbReference type="InterPro" id="IPR008145">
    <property type="entry name" value="GK/Ca_channel_bsu"/>
</dbReference>
<evidence type="ECO:0000256" key="1">
    <source>
        <dbReference type="ARBA" id="ARBA00005790"/>
    </source>
</evidence>
<organism evidence="5">
    <name type="scientific">bioreactor metagenome</name>
    <dbReference type="NCBI Taxonomy" id="1076179"/>
    <lineage>
        <taxon>unclassified sequences</taxon>
        <taxon>metagenomes</taxon>
        <taxon>ecological metagenomes</taxon>
    </lineage>
</organism>
<feature type="domain" description="Guanylate kinase-like" evidence="4">
    <location>
        <begin position="1"/>
        <end position="96"/>
    </location>
</feature>
<dbReference type="InterPro" id="IPR027417">
    <property type="entry name" value="P-loop_NTPase"/>
</dbReference>
<dbReference type="PANTHER" id="PTHR23117:SF13">
    <property type="entry name" value="GUANYLATE KINASE"/>
    <property type="match status" value="1"/>
</dbReference>
<dbReference type="InterPro" id="IPR008144">
    <property type="entry name" value="Guanylate_kin-like_dom"/>
</dbReference>
<dbReference type="GO" id="GO:0004385">
    <property type="term" value="F:GMP kinase activity"/>
    <property type="evidence" value="ECO:0007669"/>
    <property type="project" value="UniProtKB-EC"/>
</dbReference>
<dbReference type="SUPFAM" id="SSF52540">
    <property type="entry name" value="P-loop containing nucleoside triphosphate hydrolases"/>
    <property type="match status" value="1"/>
</dbReference>
<reference evidence="5" key="1">
    <citation type="submission" date="2019-08" db="EMBL/GenBank/DDBJ databases">
        <authorList>
            <person name="Kucharzyk K."/>
            <person name="Murdoch R.W."/>
            <person name="Higgins S."/>
            <person name="Loffler F."/>
        </authorList>
    </citation>
    <scope>NUCLEOTIDE SEQUENCE</scope>
</reference>
<protein>
    <submittedName>
        <fullName evidence="5">Guanylate kinase</fullName>
        <ecNumber evidence="5">2.7.4.8</ecNumber>
    </submittedName>
</protein>
<keyword evidence="2 5" id="KW-0808">Transferase</keyword>
<gene>
    <name evidence="5" type="primary">gmk_28</name>
    <name evidence="5" type="ORF">SDC9_114620</name>
</gene>